<comment type="caution">
    <text evidence="2">The sequence shown here is derived from an EMBL/GenBank/DDBJ whole genome shotgun (WGS) entry which is preliminary data.</text>
</comment>
<dbReference type="Proteomes" id="UP001497382">
    <property type="component" value="Unassembled WGS sequence"/>
</dbReference>
<organism evidence="2 3">
    <name type="scientific">Larinioides sclopetarius</name>
    <dbReference type="NCBI Taxonomy" id="280406"/>
    <lineage>
        <taxon>Eukaryota</taxon>
        <taxon>Metazoa</taxon>
        <taxon>Ecdysozoa</taxon>
        <taxon>Arthropoda</taxon>
        <taxon>Chelicerata</taxon>
        <taxon>Arachnida</taxon>
        <taxon>Araneae</taxon>
        <taxon>Araneomorphae</taxon>
        <taxon>Entelegynae</taxon>
        <taxon>Araneoidea</taxon>
        <taxon>Araneidae</taxon>
        <taxon>Larinioides</taxon>
    </lineage>
</organism>
<feature type="transmembrane region" description="Helical" evidence="1">
    <location>
        <begin position="6"/>
        <end position="26"/>
    </location>
</feature>
<dbReference type="AlphaFoldDB" id="A0AAV2BJJ5"/>
<name>A0AAV2BJJ5_9ARAC</name>
<keyword evidence="1" id="KW-0812">Transmembrane</keyword>
<keyword evidence="1" id="KW-0472">Membrane</keyword>
<accession>A0AAV2BJJ5</accession>
<proteinExistence type="predicted"/>
<dbReference type="PROSITE" id="PS51257">
    <property type="entry name" value="PROKAR_LIPOPROTEIN"/>
    <property type="match status" value="1"/>
</dbReference>
<keyword evidence="1" id="KW-1133">Transmembrane helix</keyword>
<dbReference type="EMBL" id="CAXIEN010000379">
    <property type="protein sequence ID" value="CAL1295799.1"/>
    <property type="molecule type" value="Genomic_DNA"/>
</dbReference>
<gene>
    <name evidence="2" type="ORF">LARSCL_LOCUS19475</name>
</gene>
<evidence type="ECO:0000313" key="2">
    <source>
        <dbReference type="EMBL" id="CAL1295799.1"/>
    </source>
</evidence>
<reference evidence="2 3" key="1">
    <citation type="submission" date="2024-04" db="EMBL/GenBank/DDBJ databases">
        <authorList>
            <person name="Rising A."/>
            <person name="Reimegard J."/>
            <person name="Sonavane S."/>
            <person name="Akerstrom W."/>
            <person name="Nylinder S."/>
            <person name="Hedman E."/>
            <person name="Kallberg Y."/>
        </authorList>
    </citation>
    <scope>NUCLEOTIDE SEQUENCE [LARGE SCALE GENOMIC DNA]</scope>
</reference>
<evidence type="ECO:0000313" key="3">
    <source>
        <dbReference type="Proteomes" id="UP001497382"/>
    </source>
</evidence>
<sequence length="69" mass="7770">MADKLQTYQVTIFTLLFVGYACYAYNRKSVSLAMPKLMEEGLDKNQAGRLGAMIGEDLQKFSGSRVMRN</sequence>
<dbReference type="Gene3D" id="1.20.1250.20">
    <property type="entry name" value="MFS general substrate transporter like domains"/>
    <property type="match status" value="1"/>
</dbReference>
<protein>
    <submittedName>
        <fullName evidence="2">Uncharacterized protein</fullName>
    </submittedName>
</protein>
<keyword evidence="3" id="KW-1185">Reference proteome</keyword>
<feature type="non-terminal residue" evidence="2">
    <location>
        <position position="69"/>
    </location>
</feature>
<evidence type="ECO:0000256" key="1">
    <source>
        <dbReference type="SAM" id="Phobius"/>
    </source>
</evidence>
<dbReference type="InterPro" id="IPR036259">
    <property type="entry name" value="MFS_trans_sf"/>
</dbReference>